<dbReference type="AlphaFoldDB" id="A0A7L5BW59"/>
<keyword evidence="4" id="KW-1185">Reference proteome</keyword>
<dbReference type="SUPFAM" id="SSF53955">
    <property type="entry name" value="Lysozyme-like"/>
    <property type="match status" value="1"/>
</dbReference>
<evidence type="ECO:0000313" key="4">
    <source>
        <dbReference type="Proteomes" id="UP000503336"/>
    </source>
</evidence>
<accession>A0A7L5BW59</accession>
<dbReference type="EMBL" id="CP049056">
    <property type="protein sequence ID" value="QIE54777.1"/>
    <property type="molecule type" value="Genomic_DNA"/>
</dbReference>
<dbReference type="Proteomes" id="UP000503336">
    <property type="component" value="Chromosome"/>
</dbReference>
<dbReference type="CDD" id="cd00442">
    <property type="entry name" value="Lyz-like"/>
    <property type="match status" value="1"/>
</dbReference>
<keyword evidence="1" id="KW-0732">Signal</keyword>
<dbReference type="PROSITE" id="PS51257">
    <property type="entry name" value="PROKAR_LIPOPROTEIN"/>
    <property type="match status" value="1"/>
</dbReference>
<evidence type="ECO:0000259" key="2">
    <source>
        <dbReference type="Pfam" id="PF19489"/>
    </source>
</evidence>
<feature type="domain" description="Transglycosylase SLT" evidence="2">
    <location>
        <begin position="11"/>
        <end position="195"/>
    </location>
</feature>
<gene>
    <name evidence="3" type="ORF">G5B40_04560</name>
</gene>
<dbReference type="KEGG" id="hdh:G5B40_04560"/>
<protein>
    <submittedName>
        <fullName evidence="3">Lytic transglycosylase</fullName>
    </submittedName>
</protein>
<evidence type="ECO:0000313" key="3">
    <source>
        <dbReference type="EMBL" id="QIE54777.1"/>
    </source>
</evidence>
<organism evidence="3 4">
    <name type="scientific">Pikeienuella piscinae</name>
    <dbReference type="NCBI Taxonomy" id="2748098"/>
    <lineage>
        <taxon>Bacteria</taxon>
        <taxon>Pseudomonadati</taxon>
        <taxon>Pseudomonadota</taxon>
        <taxon>Alphaproteobacteria</taxon>
        <taxon>Rhodobacterales</taxon>
        <taxon>Paracoccaceae</taxon>
        <taxon>Pikeienuella</taxon>
    </lineage>
</organism>
<evidence type="ECO:0000256" key="1">
    <source>
        <dbReference type="SAM" id="SignalP"/>
    </source>
</evidence>
<feature type="chain" id="PRO_5029620181" evidence="1">
    <location>
        <begin position="19"/>
        <end position="208"/>
    </location>
</feature>
<dbReference type="InterPro" id="IPR023346">
    <property type="entry name" value="Lysozyme-like_dom_sf"/>
</dbReference>
<name>A0A7L5BW59_9RHOB</name>
<dbReference type="RefSeq" id="WP_165095592.1">
    <property type="nucleotide sequence ID" value="NZ_CP049056.1"/>
</dbReference>
<proteinExistence type="predicted"/>
<dbReference type="Gene3D" id="1.10.530.10">
    <property type="match status" value="1"/>
</dbReference>
<dbReference type="InterPro" id="IPR045795">
    <property type="entry name" value="SLT_4"/>
</dbReference>
<sequence>MKTALRPATWAAATLLLAACSSTPSGPPRNQADACSVLEQRSDWGEALAKTQRRWGAPPDVVMAIIWRESSFRADARPPKQYTFLGLIPNGRVSSAYGYPQALDGTWDWYREETGASGADRGNFDDAVDFVGWYLDKTQRMNGLSKSDAYGQYLAYHEGHTGYSSGRWRQKGWLLNTASQVAARAESYRAQLARCATRVAAAPADPSA</sequence>
<reference evidence="3 4" key="1">
    <citation type="submission" date="2020-02" db="EMBL/GenBank/DDBJ databases">
        <title>complete genome sequence of Rhodobacteraceae bacterium.</title>
        <authorList>
            <person name="Park J."/>
            <person name="Kim Y.-S."/>
            <person name="Kim K.-H."/>
        </authorList>
    </citation>
    <scope>NUCLEOTIDE SEQUENCE [LARGE SCALE GENOMIC DNA]</scope>
    <source>
        <strain evidence="3 4">RR4-56</strain>
    </source>
</reference>
<dbReference type="Pfam" id="PF19489">
    <property type="entry name" value="SLT_4"/>
    <property type="match status" value="1"/>
</dbReference>
<feature type="signal peptide" evidence="1">
    <location>
        <begin position="1"/>
        <end position="18"/>
    </location>
</feature>